<evidence type="ECO:0000313" key="1">
    <source>
        <dbReference type="EMBL" id="AKI97334.1"/>
    </source>
</evidence>
<name>A0A0G2ZCQ6_9BACT</name>
<protein>
    <submittedName>
        <fullName evidence="1">Uncharacterized protein</fullName>
    </submittedName>
</protein>
<proteinExistence type="predicted"/>
<organism evidence="1 2">
    <name type="scientific">Kosmotoga pacifica</name>
    <dbReference type="NCBI Taxonomy" id="1330330"/>
    <lineage>
        <taxon>Bacteria</taxon>
        <taxon>Thermotogati</taxon>
        <taxon>Thermotogota</taxon>
        <taxon>Thermotogae</taxon>
        <taxon>Kosmotogales</taxon>
        <taxon>Kosmotogaceae</taxon>
        <taxon>Kosmotoga</taxon>
    </lineage>
</organism>
<dbReference type="KEGG" id="kpf:IX53_05325"/>
<dbReference type="EMBL" id="CP011232">
    <property type="protein sequence ID" value="AKI97334.1"/>
    <property type="molecule type" value="Genomic_DNA"/>
</dbReference>
<dbReference type="RefSeq" id="WP_047754468.1">
    <property type="nucleotide sequence ID" value="NZ_CAJUHA010000008.1"/>
</dbReference>
<dbReference type="AlphaFoldDB" id="A0A0G2ZCQ6"/>
<reference evidence="1 2" key="1">
    <citation type="submission" date="2015-04" db="EMBL/GenBank/DDBJ databases">
        <title>Complete Genome Sequence of Kosmotoga pacifica SLHLJ1.</title>
        <authorList>
            <person name="Jiang L.J."/>
            <person name="Shao Z.Z."/>
            <person name="Jebbar M."/>
        </authorList>
    </citation>
    <scope>NUCLEOTIDE SEQUENCE [LARGE SCALE GENOMIC DNA]</scope>
    <source>
        <strain evidence="1 2">SLHLJ1</strain>
    </source>
</reference>
<accession>A0A0G2ZCQ6</accession>
<dbReference type="STRING" id="1330330.IX53_05325"/>
<sequence length="102" mass="11629">MNHENNEKEKPKIEESFVKGIASALQKAPVRNAGRIYLTDLWTITSLPEDLIVEILSQNTFELPEGATCVVDDRRRKKRIIYATEPEEKEIEDEENDGKGAD</sequence>
<evidence type="ECO:0000313" key="2">
    <source>
        <dbReference type="Proteomes" id="UP000035159"/>
    </source>
</evidence>
<dbReference type="PATRIC" id="fig|1330330.3.peg.1068"/>
<dbReference type="Proteomes" id="UP000035159">
    <property type="component" value="Chromosome"/>
</dbReference>
<gene>
    <name evidence="1" type="ORF">IX53_05325</name>
</gene>
<keyword evidence="2" id="KW-1185">Reference proteome</keyword>
<dbReference type="OrthoDB" id="47313at2"/>